<dbReference type="InterPro" id="IPR042197">
    <property type="entry name" value="Apaf_helical"/>
</dbReference>
<dbReference type="Pfam" id="PF23559">
    <property type="entry name" value="WHD_DRP"/>
    <property type="match status" value="1"/>
</dbReference>
<evidence type="ECO:0008006" key="14">
    <source>
        <dbReference type="Google" id="ProtNLM"/>
    </source>
</evidence>
<accession>A0A978V5R2</accession>
<evidence type="ECO:0000256" key="3">
    <source>
        <dbReference type="ARBA" id="ARBA00022737"/>
    </source>
</evidence>
<dbReference type="Gene3D" id="1.10.10.10">
    <property type="entry name" value="Winged helix-like DNA-binding domain superfamily/Winged helix DNA-binding domain"/>
    <property type="match status" value="1"/>
</dbReference>
<comment type="similarity">
    <text evidence="1">Belongs to the disease resistance NB-LRR family.</text>
</comment>
<dbReference type="Pfam" id="PF00931">
    <property type="entry name" value="NB-ARC"/>
    <property type="match status" value="1"/>
</dbReference>
<evidence type="ECO:0000256" key="2">
    <source>
        <dbReference type="ARBA" id="ARBA00022614"/>
    </source>
</evidence>
<dbReference type="Pfam" id="PF23247">
    <property type="entry name" value="LRR_RPS2"/>
    <property type="match status" value="1"/>
</dbReference>
<evidence type="ECO:0000256" key="5">
    <source>
        <dbReference type="ARBA" id="ARBA00022821"/>
    </source>
</evidence>
<keyword evidence="5" id="KW-0611">Plant defense</keyword>
<dbReference type="AlphaFoldDB" id="A0A978V5R2"/>
<dbReference type="Proteomes" id="UP000813462">
    <property type="component" value="Unassembled WGS sequence"/>
</dbReference>
<gene>
    <name evidence="12" type="ORF">FEM48_Zijuj07G0165900</name>
</gene>
<dbReference type="InterPro" id="IPR027417">
    <property type="entry name" value="P-loop_NTPase"/>
</dbReference>
<keyword evidence="6" id="KW-0067">ATP-binding</keyword>
<reference evidence="12" key="1">
    <citation type="journal article" date="2021" name="Front. Plant Sci.">
        <title>Chromosome-Scale Genome Assembly for Chinese Sour Jujube and Insights Into Its Genome Evolution and Domestication Signature.</title>
        <authorList>
            <person name="Shen L.-Y."/>
            <person name="Luo H."/>
            <person name="Wang X.-L."/>
            <person name="Wang X.-M."/>
            <person name="Qiu X.-J."/>
            <person name="Liu H."/>
            <person name="Zhou S.-S."/>
            <person name="Jia K.-H."/>
            <person name="Nie S."/>
            <person name="Bao Y.-T."/>
            <person name="Zhang R.-G."/>
            <person name="Yun Q.-Z."/>
            <person name="Chai Y.-H."/>
            <person name="Lu J.-Y."/>
            <person name="Li Y."/>
            <person name="Zhao S.-W."/>
            <person name="Mao J.-F."/>
            <person name="Jia S.-G."/>
            <person name="Mao Y.-M."/>
        </authorList>
    </citation>
    <scope>NUCLEOTIDE SEQUENCE</scope>
    <source>
        <strain evidence="12">AT0</strain>
        <tissue evidence="12">Leaf</tissue>
    </source>
</reference>
<sequence length="977" mass="110977">MSSSTHSYLHALILLGMDTALNVLERVINYEGIDEKMKKLKRKCDRLESREEDVKAELQYAERLSLKKRRKVVENWLTDVASIKNEVKMMEQQVRESSWFSSHLLHESKIARLTEGVTELIQQGQFPKGLTLEVHGNQQTELITTKLIGQKFQQHKIVVWERLRSGNVSKIGVYGMGGVGKTTLVTPIHNELLAHPDFTVSWVTVSQNFSIRKLQSNIAKKTGLILENDDDERERAANLAQSLRKMNNLVLILDDVWQDFEPYLEVGIPLGRNECKLILTSRSSEVCDKIGCEAKIKVGELSEKEAWELFIDKLEHGGALSPGIEAIARSLTKKCSGLPLGIITMAGSMKGKEDIIEWHDALEKLNNSVAEHHDDMGLKVFKVLKYSYDQLKDPKVQQCFLYCSLFPKDYNIDREILIELFIDEGFADGLRSRQAELDRGHTVLNKLENACLLEAGINWLDEKKYVKMHDLVRSMAIQIGRAKFQFLVEAGEQWREIPGEEKWAEDLKKVSLMDNLLSHTPSSISPKCPRLKTLMLNRNFHLEIIPDCFFGHMPQLSVLDLSHTGIKNLPTSISELVNLIALWLEGCQELKYVPSLENLKALRRLNLRKTDITEVPHGLDMLLNLRYLNLEETAIEEISDGILSKLSCLQYLAIDSQLDLSDITRKVRGQEIVELSKLETFKGYLYDVSDFNTYVRWREENGGPNNYVLLLTMRALTGTIKYIDTKDELSKKDVRLFGCKISKSKGGEESFVLPKDVQHLLMENCNDTASLCDIPSLHNATKLSGCEISSCQGMEHVVCSCCSLPLIQYLDSLDLYDLKELRALIGAERCCASASSNLLQPDMFSSLRRFFLYDCPKIKRLFMRDLLPNLKNLVELAVHNCHQMVEIIGDASDEDEDDENEDAVSATSSIIHSLPALTQLRLFGLPKLKRFCTTKIAFDSLKKIDIYQCPKLSFNGDRVQNDGTYRVVNSRIGERIG</sequence>
<evidence type="ECO:0000313" key="12">
    <source>
        <dbReference type="EMBL" id="KAH7522695.1"/>
    </source>
</evidence>
<feature type="domain" description="NB-ARC" evidence="9">
    <location>
        <begin position="154"/>
        <end position="313"/>
    </location>
</feature>
<name>A0A978V5R2_ZIZJJ</name>
<feature type="signal peptide" evidence="8">
    <location>
        <begin position="1"/>
        <end position="20"/>
    </location>
</feature>
<dbReference type="InterPro" id="IPR002182">
    <property type="entry name" value="NB-ARC"/>
</dbReference>
<keyword evidence="3" id="KW-0677">Repeat</keyword>
<keyword evidence="4" id="KW-0547">Nucleotide-binding</keyword>
<comment type="caution">
    <text evidence="12">The sequence shown here is derived from an EMBL/GenBank/DDBJ whole genome shotgun (WGS) entry which is preliminary data.</text>
</comment>
<dbReference type="PANTHER" id="PTHR33463:SF187">
    <property type="entry name" value="AND NB-ARC DOMAIN DISEASE RESISTANCE PROTEIN, PUTATIVE-RELATED"/>
    <property type="match status" value="1"/>
</dbReference>
<dbReference type="InterPro" id="IPR050905">
    <property type="entry name" value="Plant_NBS-LRR"/>
</dbReference>
<dbReference type="PANTHER" id="PTHR33463">
    <property type="entry name" value="NB-ARC DOMAIN-CONTAINING PROTEIN-RELATED"/>
    <property type="match status" value="1"/>
</dbReference>
<evidence type="ECO:0000259" key="11">
    <source>
        <dbReference type="Pfam" id="PF23559"/>
    </source>
</evidence>
<dbReference type="InterPro" id="IPR032675">
    <property type="entry name" value="LRR_dom_sf"/>
</dbReference>
<evidence type="ECO:0000256" key="6">
    <source>
        <dbReference type="ARBA" id="ARBA00022840"/>
    </source>
</evidence>
<dbReference type="InterPro" id="IPR057135">
    <property type="entry name" value="At4g27190-like_LRR"/>
</dbReference>
<feature type="coiled-coil region" evidence="7">
    <location>
        <begin position="30"/>
        <end position="93"/>
    </location>
</feature>
<evidence type="ECO:0000259" key="9">
    <source>
        <dbReference type="Pfam" id="PF00931"/>
    </source>
</evidence>
<dbReference type="SMART" id="SM00369">
    <property type="entry name" value="LRR_TYP"/>
    <property type="match status" value="4"/>
</dbReference>
<dbReference type="Gene3D" id="3.40.50.300">
    <property type="entry name" value="P-loop containing nucleotide triphosphate hydrolases"/>
    <property type="match status" value="1"/>
</dbReference>
<dbReference type="GO" id="GO:0043531">
    <property type="term" value="F:ADP binding"/>
    <property type="evidence" value="ECO:0007669"/>
    <property type="project" value="InterPro"/>
</dbReference>
<feature type="domain" description="Disease resistance protein At4g27190-like leucine-rich repeats" evidence="10">
    <location>
        <begin position="837"/>
        <end position="952"/>
    </location>
</feature>
<evidence type="ECO:0000256" key="7">
    <source>
        <dbReference type="SAM" id="Coils"/>
    </source>
</evidence>
<evidence type="ECO:0000259" key="10">
    <source>
        <dbReference type="Pfam" id="PF23247"/>
    </source>
</evidence>
<keyword evidence="8" id="KW-0732">Signal</keyword>
<dbReference type="InterPro" id="IPR003591">
    <property type="entry name" value="Leu-rich_rpt_typical-subtyp"/>
</dbReference>
<evidence type="ECO:0000256" key="8">
    <source>
        <dbReference type="SAM" id="SignalP"/>
    </source>
</evidence>
<dbReference type="Gene3D" id="1.10.8.430">
    <property type="entry name" value="Helical domain of apoptotic protease-activating factors"/>
    <property type="match status" value="1"/>
</dbReference>
<dbReference type="InterPro" id="IPR036388">
    <property type="entry name" value="WH-like_DNA-bd_sf"/>
</dbReference>
<dbReference type="InterPro" id="IPR058922">
    <property type="entry name" value="WHD_DRP"/>
</dbReference>
<dbReference type="GO" id="GO:0005524">
    <property type="term" value="F:ATP binding"/>
    <property type="evidence" value="ECO:0007669"/>
    <property type="project" value="UniProtKB-KW"/>
</dbReference>
<dbReference type="Pfam" id="PF13855">
    <property type="entry name" value="LRR_8"/>
    <property type="match status" value="1"/>
</dbReference>
<feature type="domain" description="Disease resistance protein winged helix" evidence="11">
    <location>
        <begin position="405"/>
        <end position="476"/>
    </location>
</feature>
<dbReference type="InterPro" id="IPR001611">
    <property type="entry name" value="Leu-rich_rpt"/>
</dbReference>
<evidence type="ECO:0000256" key="4">
    <source>
        <dbReference type="ARBA" id="ARBA00022741"/>
    </source>
</evidence>
<proteinExistence type="inferred from homology"/>
<organism evidence="12 13">
    <name type="scientific">Ziziphus jujuba var. spinosa</name>
    <dbReference type="NCBI Taxonomy" id="714518"/>
    <lineage>
        <taxon>Eukaryota</taxon>
        <taxon>Viridiplantae</taxon>
        <taxon>Streptophyta</taxon>
        <taxon>Embryophyta</taxon>
        <taxon>Tracheophyta</taxon>
        <taxon>Spermatophyta</taxon>
        <taxon>Magnoliopsida</taxon>
        <taxon>eudicotyledons</taxon>
        <taxon>Gunneridae</taxon>
        <taxon>Pentapetalae</taxon>
        <taxon>rosids</taxon>
        <taxon>fabids</taxon>
        <taxon>Rosales</taxon>
        <taxon>Rhamnaceae</taxon>
        <taxon>Paliureae</taxon>
        <taxon>Ziziphus</taxon>
    </lineage>
</organism>
<feature type="chain" id="PRO_5037769940" description="Disease resistance protein At4g27220" evidence="8">
    <location>
        <begin position="21"/>
        <end position="977"/>
    </location>
</feature>
<keyword evidence="2" id="KW-0433">Leucine-rich repeat</keyword>
<keyword evidence="7" id="KW-0175">Coiled coil</keyword>
<evidence type="ECO:0000313" key="13">
    <source>
        <dbReference type="Proteomes" id="UP000813462"/>
    </source>
</evidence>
<dbReference type="FunFam" id="1.10.10.10:FF:000322">
    <property type="entry name" value="Probable disease resistance protein At1g63360"/>
    <property type="match status" value="1"/>
</dbReference>
<dbReference type="SUPFAM" id="SSF52058">
    <property type="entry name" value="L domain-like"/>
    <property type="match status" value="1"/>
</dbReference>
<dbReference type="EMBL" id="JAEACU010000007">
    <property type="protein sequence ID" value="KAH7522695.1"/>
    <property type="molecule type" value="Genomic_DNA"/>
</dbReference>
<protein>
    <recommendedName>
        <fullName evidence="14">Disease resistance protein At4g27220</fullName>
    </recommendedName>
</protein>
<dbReference type="Gene3D" id="3.80.10.10">
    <property type="entry name" value="Ribonuclease Inhibitor"/>
    <property type="match status" value="3"/>
</dbReference>
<dbReference type="FunFam" id="3.40.50.300:FF:001091">
    <property type="entry name" value="Probable disease resistance protein At1g61300"/>
    <property type="match status" value="1"/>
</dbReference>
<dbReference type="SUPFAM" id="SSF52540">
    <property type="entry name" value="P-loop containing nucleoside triphosphate hydrolases"/>
    <property type="match status" value="1"/>
</dbReference>
<dbReference type="GO" id="GO:0006952">
    <property type="term" value="P:defense response"/>
    <property type="evidence" value="ECO:0007669"/>
    <property type="project" value="UniProtKB-KW"/>
</dbReference>
<dbReference type="PRINTS" id="PR00364">
    <property type="entry name" value="DISEASERSIST"/>
</dbReference>
<evidence type="ECO:0000256" key="1">
    <source>
        <dbReference type="ARBA" id="ARBA00008894"/>
    </source>
</evidence>
<dbReference type="FunFam" id="1.10.8.430:FF:000003">
    <property type="entry name" value="Probable disease resistance protein At5g66910"/>
    <property type="match status" value="1"/>
</dbReference>